<dbReference type="EMBL" id="NAAD01000006">
    <property type="protein sequence ID" value="ORJ61324.1"/>
    <property type="molecule type" value="Genomic_DNA"/>
</dbReference>
<dbReference type="Proteomes" id="UP000193136">
    <property type="component" value="Unassembled WGS sequence"/>
</dbReference>
<organism evidence="2 3">
    <name type="scientific">Geothermobacter hydrogeniphilus</name>
    <dbReference type="NCBI Taxonomy" id="1969733"/>
    <lineage>
        <taxon>Bacteria</taxon>
        <taxon>Pseudomonadati</taxon>
        <taxon>Thermodesulfobacteriota</taxon>
        <taxon>Desulfuromonadia</taxon>
        <taxon>Desulfuromonadales</taxon>
        <taxon>Geothermobacteraceae</taxon>
        <taxon>Geothermobacter</taxon>
    </lineage>
</organism>
<proteinExistence type="predicted"/>
<reference evidence="2 3" key="1">
    <citation type="submission" date="2017-03" db="EMBL/GenBank/DDBJ databases">
        <title>Genome sequence of Geothermobacter sp. EPR-M, Deep-Sea Iron Reducer.</title>
        <authorList>
            <person name="Tully B."/>
            <person name="Savalia P."/>
            <person name="Abuyen K."/>
            <person name="Baughan C."/>
            <person name="Romero E."/>
            <person name="Ronkowski C."/>
            <person name="Torres B."/>
            <person name="Tremblay J."/>
            <person name="Trujillo A."/>
            <person name="Tyler M."/>
            <person name="Perez-Rodriguez I."/>
            <person name="Amend J."/>
        </authorList>
    </citation>
    <scope>NUCLEOTIDE SEQUENCE [LARGE SCALE GENOMIC DNA]</scope>
    <source>
        <strain evidence="2 3">EPR-M</strain>
    </source>
</reference>
<evidence type="ECO:0000313" key="3">
    <source>
        <dbReference type="Proteomes" id="UP000193136"/>
    </source>
</evidence>
<comment type="caution">
    <text evidence="2">The sequence shown here is derived from an EMBL/GenBank/DDBJ whole genome shotgun (WGS) entry which is preliminary data.</text>
</comment>
<name>A0A1X0Y8G9_9BACT</name>
<dbReference type="STRING" id="1969733.B5V00_06745"/>
<keyword evidence="3" id="KW-1185">Reference proteome</keyword>
<dbReference type="RefSeq" id="WP_085010003.1">
    <property type="nucleotide sequence ID" value="NZ_NAAD01000006.1"/>
</dbReference>
<protein>
    <submittedName>
        <fullName evidence="2">Uncharacterized protein</fullName>
    </submittedName>
</protein>
<feature type="region of interest" description="Disordered" evidence="1">
    <location>
        <begin position="87"/>
        <end position="106"/>
    </location>
</feature>
<dbReference type="AlphaFoldDB" id="A0A1X0Y8G9"/>
<gene>
    <name evidence="2" type="ORF">B5V00_06745</name>
</gene>
<evidence type="ECO:0000313" key="2">
    <source>
        <dbReference type="EMBL" id="ORJ61324.1"/>
    </source>
</evidence>
<sequence length="106" mass="12349">MIDNRNTRSLKRLIRQLRDMAEYKHDDLSIADDAADVIEVIVLRGQEGAIANIVEYELGCLDRKHAMGYRGDTPEYHAGYFEIGPENNEDVREQRNRKEMVNRGWL</sequence>
<accession>A0A1X0Y8G9</accession>
<feature type="compositionally biased region" description="Basic and acidic residues" evidence="1">
    <location>
        <begin position="89"/>
        <end position="106"/>
    </location>
</feature>
<evidence type="ECO:0000256" key="1">
    <source>
        <dbReference type="SAM" id="MobiDB-lite"/>
    </source>
</evidence>